<evidence type="ECO:0000313" key="2">
    <source>
        <dbReference type="Proteomes" id="UP000324118"/>
    </source>
</evidence>
<name>A0A5C2IBF7_9CAUD</name>
<gene>
    <name evidence="1" type="ORF">AMP1_2</name>
</gene>
<protein>
    <submittedName>
        <fullName evidence="1">Uncharacterized protein</fullName>
    </submittedName>
</protein>
<organism evidence="1 2">
    <name type="scientific">Burkholderia phage AMP1</name>
    <dbReference type="NCBI Taxonomy" id="2601683"/>
    <lineage>
        <taxon>Viruses</taxon>
        <taxon>Duplodnaviria</taxon>
        <taxon>Heunggongvirae</taxon>
        <taxon>Uroviricota</taxon>
        <taxon>Caudoviricetes</taxon>
        <taxon>Autographivirales</taxon>
        <taxon>Autonotataviridae</taxon>
        <taxon>Ampunavirus</taxon>
        <taxon>Ampunavirus BpAMP1</taxon>
    </lineage>
</organism>
<dbReference type="Proteomes" id="UP000324118">
    <property type="component" value="Segment"/>
</dbReference>
<sequence length="72" mass="7647">MAVCPIFNNSERQLLAGAATNALHLSTGRYETVGIARCVVNRGSAVIAVQCHETSAFVRGTCWVGHTASRSQ</sequence>
<evidence type="ECO:0000313" key="1">
    <source>
        <dbReference type="EMBL" id="QEP52829.1"/>
    </source>
</evidence>
<proteinExistence type="predicted"/>
<accession>A0A5C2IBF7</accession>
<reference evidence="1 2" key="1">
    <citation type="submission" date="2019-07" db="EMBL/GenBank/DDBJ databases">
        <authorList>
            <person name="Letarov A.V."/>
        </authorList>
    </citation>
    <scope>NUCLEOTIDE SEQUENCE [LARGE SCALE GENOMIC DNA]</scope>
</reference>
<dbReference type="EMBL" id="MN191861">
    <property type="protein sequence ID" value="QEP52829.1"/>
    <property type="molecule type" value="Genomic_DNA"/>
</dbReference>